<name>A0ACC1XL99_MELAZ</name>
<reference evidence="1 2" key="1">
    <citation type="journal article" date="2023" name="Science">
        <title>Complex scaffold remodeling in plant triterpene biosynthesis.</title>
        <authorList>
            <person name="De La Pena R."/>
            <person name="Hodgson H."/>
            <person name="Liu J.C."/>
            <person name="Stephenson M.J."/>
            <person name="Martin A.C."/>
            <person name="Owen C."/>
            <person name="Harkess A."/>
            <person name="Leebens-Mack J."/>
            <person name="Jimenez L.E."/>
            <person name="Osbourn A."/>
            <person name="Sattely E.S."/>
        </authorList>
    </citation>
    <scope>NUCLEOTIDE SEQUENCE [LARGE SCALE GENOMIC DNA]</scope>
    <source>
        <strain evidence="2">cv. JPN11</strain>
        <tissue evidence="1">Leaf</tissue>
    </source>
</reference>
<sequence length="462" mass="52033">MEIATLLQDVIPHLISDLDNNFLVFTPNGEEVRNAVFHMNPSSAPGPDGFSGAFFQACWDIIGQDVVAGVQQFFSDNYLLPNINSNFLVLIPKSKEANEISHYRPIVLANFFFKIITKVMATRLGIIMDKIISPHQTAFVQDRSIHDCIALVSEGVNMLDKKSYGGNIGLKLDISKAFDTLSWEFLLLVLKSFGFHEIFIRRVHLILQSAKLSILLNGTPHSYFSCGRGVRQGDPLSPLLFCIAEEVLSRGILALHNSGKITQSLNPLLEDYGLASGQITNRSKSYFYVGKSAIARKEIIKASLGFLEGSLPFNYLGVPIFKGCPKRQHLQALADKARACFFGWQGKILSMAGRVELVRSIFQSVLLHSFTVYLWPRSLLRYLQASARNFILSGDLQRRKLALISWDQICSPKEEGGLGLRRGRFQGKFLVRQMDVKTYLAENSKWKPPNHSFKGYPKWWIR</sequence>
<gene>
    <name evidence="1" type="ORF">OWV82_017662</name>
</gene>
<evidence type="ECO:0000313" key="1">
    <source>
        <dbReference type="EMBL" id="KAJ4711683.1"/>
    </source>
</evidence>
<organism evidence="1 2">
    <name type="scientific">Melia azedarach</name>
    <name type="common">Chinaberry tree</name>
    <dbReference type="NCBI Taxonomy" id="155640"/>
    <lineage>
        <taxon>Eukaryota</taxon>
        <taxon>Viridiplantae</taxon>
        <taxon>Streptophyta</taxon>
        <taxon>Embryophyta</taxon>
        <taxon>Tracheophyta</taxon>
        <taxon>Spermatophyta</taxon>
        <taxon>Magnoliopsida</taxon>
        <taxon>eudicotyledons</taxon>
        <taxon>Gunneridae</taxon>
        <taxon>Pentapetalae</taxon>
        <taxon>rosids</taxon>
        <taxon>malvids</taxon>
        <taxon>Sapindales</taxon>
        <taxon>Meliaceae</taxon>
        <taxon>Melia</taxon>
    </lineage>
</organism>
<proteinExistence type="predicted"/>
<keyword evidence="2" id="KW-1185">Reference proteome</keyword>
<comment type="caution">
    <text evidence="1">The sequence shown here is derived from an EMBL/GenBank/DDBJ whole genome shotgun (WGS) entry which is preliminary data.</text>
</comment>
<protein>
    <submittedName>
        <fullName evidence="1">Ribonuclease H</fullName>
    </submittedName>
</protein>
<dbReference type="Proteomes" id="UP001164539">
    <property type="component" value="Chromosome 9"/>
</dbReference>
<accession>A0ACC1XL99</accession>
<evidence type="ECO:0000313" key="2">
    <source>
        <dbReference type="Proteomes" id="UP001164539"/>
    </source>
</evidence>
<dbReference type="EMBL" id="CM051402">
    <property type="protein sequence ID" value="KAJ4711683.1"/>
    <property type="molecule type" value="Genomic_DNA"/>
</dbReference>